<evidence type="ECO:0000256" key="5">
    <source>
        <dbReference type="ARBA" id="ARBA00048539"/>
    </source>
</evidence>
<sequence>MSGNDEAPLTAREASHLFADWKSAPALVLAVSGGPDSLALMWLAARWRKALKRGPALSVVTIDHGLRPEAAREARAVKQFARSLDLPHRTLRWTGDKPASGLPAAAREARYRLLARAASAAGAGYIMTAHTRDDQAETVLMRLSRGSGIAGLAAMARETERQGLMLVRPLLDVPKQRLVATLARAGVEFAIDPSNSDPRFTRPRLRELMPLLAAEGCDSRNLARFAARAARADAALELLVDGAEQFLALQSGGHSLLGYDATAFCALAAEIRIRLLLRVLGRVGREGIPELGKAEALDRAIQTAAAAVFPARRQIKLKQTLAGAVISLTADRLVITPAPPRRGRGGESVSKAPETSSIEGRARRDLSRKSGRMR</sequence>
<feature type="region of interest" description="Disordered" evidence="7">
    <location>
        <begin position="337"/>
        <end position="374"/>
    </location>
</feature>
<dbReference type="Proteomes" id="UP001589775">
    <property type="component" value="Unassembled WGS sequence"/>
</dbReference>
<dbReference type="InterPro" id="IPR012795">
    <property type="entry name" value="tRNA_Ile_lys_synt_N"/>
</dbReference>
<organism evidence="9 10">
    <name type="scientific">Rhodopseudomonas telluris</name>
    <dbReference type="NCBI Taxonomy" id="644215"/>
    <lineage>
        <taxon>Bacteria</taxon>
        <taxon>Pseudomonadati</taxon>
        <taxon>Pseudomonadota</taxon>
        <taxon>Alphaproteobacteria</taxon>
        <taxon>Hyphomicrobiales</taxon>
        <taxon>Nitrobacteraceae</taxon>
        <taxon>Rhodopseudomonas</taxon>
    </lineage>
</organism>
<evidence type="ECO:0000259" key="8">
    <source>
        <dbReference type="Pfam" id="PF01171"/>
    </source>
</evidence>
<dbReference type="GO" id="GO:0032267">
    <property type="term" value="F:tRNA(Ile)-lysidine synthase activity"/>
    <property type="evidence" value="ECO:0007669"/>
    <property type="project" value="UniProtKB-EC"/>
</dbReference>
<evidence type="ECO:0000256" key="2">
    <source>
        <dbReference type="ARBA" id="ARBA00022694"/>
    </source>
</evidence>
<keyword evidence="6" id="KW-0963">Cytoplasm</keyword>
<comment type="catalytic activity">
    <reaction evidence="5 6">
        <text>cytidine(34) in tRNA(Ile2) + L-lysine + ATP = lysidine(34) in tRNA(Ile2) + AMP + diphosphate + H(+)</text>
        <dbReference type="Rhea" id="RHEA:43744"/>
        <dbReference type="Rhea" id="RHEA-COMP:10625"/>
        <dbReference type="Rhea" id="RHEA-COMP:10670"/>
        <dbReference type="ChEBI" id="CHEBI:15378"/>
        <dbReference type="ChEBI" id="CHEBI:30616"/>
        <dbReference type="ChEBI" id="CHEBI:32551"/>
        <dbReference type="ChEBI" id="CHEBI:33019"/>
        <dbReference type="ChEBI" id="CHEBI:82748"/>
        <dbReference type="ChEBI" id="CHEBI:83665"/>
        <dbReference type="ChEBI" id="CHEBI:456215"/>
        <dbReference type="EC" id="6.3.4.19"/>
    </reaction>
</comment>
<dbReference type="EC" id="6.3.4.19" evidence="6"/>
<feature type="domain" description="tRNA(Ile)-lysidine/2-thiocytidine synthase N-terminal" evidence="8">
    <location>
        <begin position="27"/>
        <end position="207"/>
    </location>
</feature>
<comment type="function">
    <text evidence="6">Ligates lysine onto the cytidine present at position 34 of the AUA codon-specific tRNA(Ile) that contains the anticodon CAU, in an ATP-dependent manner. Cytidine is converted to lysidine, thus changing the amino acid specificity of the tRNA from methionine to isoleucine.</text>
</comment>
<gene>
    <name evidence="6 9" type="primary">tilS</name>
    <name evidence="9" type="ORF">ACFFJ6_17445</name>
</gene>
<dbReference type="PANTHER" id="PTHR43033:SF1">
    <property type="entry name" value="TRNA(ILE)-LYSIDINE SYNTHASE-RELATED"/>
    <property type="match status" value="1"/>
</dbReference>
<keyword evidence="3 6" id="KW-0547">Nucleotide-binding</keyword>
<keyword evidence="2 6" id="KW-0819">tRNA processing</keyword>
<name>A0ABV6EVM3_9BRAD</name>
<proteinExistence type="inferred from homology"/>
<evidence type="ECO:0000256" key="7">
    <source>
        <dbReference type="SAM" id="MobiDB-lite"/>
    </source>
</evidence>
<protein>
    <recommendedName>
        <fullName evidence="6">tRNA(Ile)-lysidine synthase</fullName>
        <ecNumber evidence="6">6.3.4.19</ecNumber>
    </recommendedName>
    <alternativeName>
        <fullName evidence="6">tRNA(Ile)-2-lysyl-cytidine synthase</fullName>
    </alternativeName>
    <alternativeName>
        <fullName evidence="6">tRNA(Ile)-lysidine synthetase</fullName>
    </alternativeName>
</protein>
<dbReference type="InterPro" id="IPR012094">
    <property type="entry name" value="tRNA_Ile_lys_synt"/>
</dbReference>
<keyword evidence="1 6" id="KW-0436">Ligase</keyword>
<comment type="subcellular location">
    <subcellularLocation>
        <location evidence="6">Cytoplasm</location>
    </subcellularLocation>
</comment>
<evidence type="ECO:0000313" key="9">
    <source>
        <dbReference type="EMBL" id="MFC0242279.1"/>
    </source>
</evidence>
<dbReference type="PANTHER" id="PTHR43033">
    <property type="entry name" value="TRNA(ILE)-LYSIDINE SYNTHASE-RELATED"/>
    <property type="match status" value="1"/>
</dbReference>
<keyword evidence="4 6" id="KW-0067">ATP-binding</keyword>
<dbReference type="RefSeq" id="WP_378390094.1">
    <property type="nucleotide sequence ID" value="NZ_JBHLWM010000007.1"/>
</dbReference>
<keyword evidence="10" id="KW-1185">Reference proteome</keyword>
<evidence type="ECO:0000256" key="1">
    <source>
        <dbReference type="ARBA" id="ARBA00022598"/>
    </source>
</evidence>
<evidence type="ECO:0000256" key="6">
    <source>
        <dbReference type="HAMAP-Rule" id="MF_01161"/>
    </source>
</evidence>
<reference evidence="9 10" key="1">
    <citation type="submission" date="2024-09" db="EMBL/GenBank/DDBJ databases">
        <authorList>
            <person name="Sun Q."/>
            <person name="Mori K."/>
        </authorList>
    </citation>
    <scope>NUCLEOTIDE SEQUENCE [LARGE SCALE GENOMIC DNA]</scope>
    <source>
        <strain evidence="9 10">KCTC 23279</strain>
    </source>
</reference>
<dbReference type="HAMAP" id="MF_01161">
    <property type="entry name" value="tRNA_Ile_lys_synt"/>
    <property type="match status" value="1"/>
</dbReference>
<evidence type="ECO:0000313" key="10">
    <source>
        <dbReference type="Proteomes" id="UP001589775"/>
    </source>
</evidence>
<dbReference type="NCBIfam" id="TIGR02432">
    <property type="entry name" value="lysidine_TilS_N"/>
    <property type="match status" value="1"/>
</dbReference>
<dbReference type="EMBL" id="JBHLWM010000007">
    <property type="protein sequence ID" value="MFC0242279.1"/>
    <property type="molecule type" value="Genomic_DNA"/>
</dbReference>
<dbReference type="SUPFAM" id="SSF52402">
    <property type="entry name" value="Adenine nucleotide alpha hydrolases-like"/>
    <property type="match status" value="1"/>
</dbReference>
<comment type="similarity">
    <text evidence="6">Belongs to the tRNA(Ile)-lysidine synthase family.</text>
</comment>
<dbReference type="Gene3D" id="3.40.50.620">
    <property type="entry name" value="HUPs"/>
    <property type="match status" value="1"/>
</dbReference>
<dbReference type="Pfam" id="PF01171">
    <property type="entry name" value="ATP_bind_3"/>
    <property type="match status" value="1"/>
</dbReference>
<evidence type="ECO:0000256" key="4">
    <source>
        <dbReference type="ARBA" id="ARBA00022840"/>
    </source>
</evidence>
<dbReference type="CDD" id="cd01992">
    <property type="entry name" value="TilS_N"/>
    <property type="match status" value="1"/>
</dbReference>
<dbReference type="InterPro" id="IPR014729">
    <property type="entry name" value="Rossmann-like_a/b/a_fold"/>
</dbReference>
<accession>A0ABV6EVM3</accession>
<dbReference type="InterPro" id="IPR011063">
    <property type="entry name" value="TilS/TtcA_N"/>
</dbReference>
<comment type="domain">
    <text evidence="6">The N-terminal region contains the highly conserved SGGXDS motif, predicted to be a P-loop motif involved in ATP binding.</text>
</comment>
<comment type="caution">
    <text evidence="9">The sequence shown here is derived from an EMBL/GenBank/DDBJ whole genome shotgun (WGS) entry which is preliminary data.</text>
</comment>
<evidence type="ECO:0000256" key="3">
    <source>
        <dbReference type="ARBA" id="ARBA00022741"/>
    </source>
</evidence>
<feature type="binding site" evidence="6">
    <location>
        <begin position="32"/>
        <end position="37"/>
    </location>
    <ligand>
        <name>ATP</name>
        <dbReference type="ChEBI" id="CHEBI:30616"/>
    </ligand>
</feature>